<protein>
    <submittedName>
        <fullName evidence="3">Dihydrodipicolinate synthase family protein</fullName>
        <ecNumber evidence="3">4.1.3.3</ecNumber>
        <ecNumber evidence="3">4.2.1.41</ecNumber>
        <ecNumber evidence="3">4.3.3.7</ecNumber>
    </submittedName>
</protein>
<dbReference type="RefSeq" id="WP_425345800.1">
    <property type="nucleotide sequence ID" value="NZ_JBGUBD010000006.1"/>
</dbReference>
<dbReference type="SUPFAM" id="SSF51569">
    <property type="entry name" value="Aldolase"/>
    <property type="match status" value="1"/>
</dbReference>
<name>A0ABV4U5J7_9BACT</name>
<comment type="similarity">
    <text evidence="2">Belongs to the DapA family.</text>
</comment>
<evidence type="ECO:0000256" key="1">
    <source>
        <dbReference type="ARBA" id="ARBA00023239"/>
    </source>
</evidence>
<comment type="caution">
    <text evidence="3">The sequence shown here is derived from an EMBL/GenBank/DDBJ whole genome shotgun (WGS) entry which is preliminary data.</text>
</comment>
<dbReference type="PRINTS" id="PR00146">
    <property type="entry name" value="DHPICSNTHASE"/>
</dbReference>
<organism evidence="3 4">
    <name type="scientific">Natronomicrosphaera hydrolytica</name>
    <dbReference type="NCBI Taxonomy" id="3242702"/>
    <lineage>
        <taxon>Bacteria</taxon>
        <taxon>Pseudomonadati</taxon>
        <taxon>Planctomycetota</taxon>
        <taxon>Phycisphaerae</taxon>
        <taxon>Phycisphaerales</taxon>
        <taxon>Phycisphaeraceae</taxon>
        <taxon>Natronomicrosphaera</taxon>
    </lineage>
</organism>
<accession>A0ABV4U5J7</accession>
<dbReference type="GO" id="GO:0008840">
    <property type="term" value="F:4-hydroxy-tetrahydrodipicolinate synthase activity"/>
    <property type="evidence" value="ECO:0007669"/>
    <property type="project" value="UniProtKB-EC"/>
</dbReference>
<keyword evidence="4" id="KW-1185">Reference proteome</keyword>
<dbReference type="InterPro" id="IPR002220">
    <property type="entry name" value="DapA-like"/>
</dbReference>
<gene>
    <name evidence="3" type="ORF">ACERK3_11275</name>
</gene>
<sequence length="301" mass="32737">MIDARFITAVGTPLTGDDALCVEGLAEHLDDQADAGIDGLLVAGTMGLMPLLSDATWRDLVKHSVALSRGRFELLVGATDLSTRRALDRIDYLNGIVGIDGVVIMAPGGMFKFTPQQYLDYFTTLADASKQPLFLYDLEPLTGVHLSVDTVCRLAEHRNIAGIKLSANVPEAARLQGRLAGSSCRLIVAEPALSDMLFRHGYREQLDGIYAIAPHWAVRLVESAKRESWDEAARWQSKLTAIKEIFLTHPLGPAFTALMNLRGIRGTFAPHPLGGPDDSQLAALKALPIVTELLDQTTRKI</sequence>
<dbReference type="GO" id="GO:0047448">
    <property type="term" value="F:5-dehydro-4-deoxyglucarate dehydratase activity"/>
    <property type="evidence" value="ECO:0007669"/>
    <property type="project" value="UniProtKB-EC"/>
</dbReference>
<dbReference type="EC" id="4.3.3.7" evidence="3"/>
<dbReference type="SMART" id="SM01130">
    <property type="entry name" value="DHDPS"/>
    <property type="match status" value="1"/>
</dbReference>
<dbReference type="PANTHER" id="PTHR12128">
    <property type="entry name" value="DIHYDRODIPICOLINATE SYNTHASE"/>
    <property type="match status" value="1"/>
</dbReference>
<dbReference type="InterPro" id="IPR013785">
    <property type="entry name" value="Aldolase_TIM"/>
</dbReference>
<dbReference type="EC" id="4.2.1.41" evidence="3"/>
<dbReference type="GO" id="GO:0008747">
    <property type="term" value="F:N-acetylneuraminate lyase activity"/>
    <property type="evidence" value="ECO:0007669"/>
    <property type="project" value="UniProtKB-EC"/>
</dbReference>
<reference evidence="3 4" key="1">
    <citation type="submission" date="2024-08" db="EMBL/GenBank/DDBJ databases">
        <title>Whole-genome sequencing of halo(alkali)philic microorganisms from hypersaline lakes.</title>
        <authorList>
            <person name="Sorokin D.Y."/>
            <person name="Merkel A.Y."/>
            <person name="Messina E."/>
            <person name="Yakimov M."/>
        </authorList>
    </citation>
    <scope>NUCLEOTIDE SEQUENCE [LARGE SCALE GENOMIC DNA]</scope>
    <source>
        <strain evidence="3 4">AB-hyl4</strain>
    </source>
</reference>
<dbReference type="PIRSF" id="PIRSF001365">
    <property type="entry name" value="DHDPS"/>
    <property type="match status" value="1"/>
</dbReference>
<keyword evidence="1 2" id="KW-0456">Lyase</keyword>
<evidence type="ECO:0000313" key="4">
    <source>
        <dbReference type="Proteomes" id="UP001575105"/>
    </source>
</evidence>
<dbReference type="Pfam" id="PF00701">
    <property type="entry name" value="DHDPS"/>
    <property type="match status" value="1"/>
</dbReference>
<dbReference type="EMBL" id="JBGUBD010000006">
    <property type="protein sequence ID" value="MFA9478875.1"/>
    <property type="molecule type" value="Genomic_DNA"/>
</dbReference>
<proteinExistence type="inferred from homology"/>
<dbReference type="EC" id="4.1.3.3" evidence="3"/>
<evidence type="ECO:0000256" key="2">
    <source>
        <dbReference type="PIRNR" id="PIRNR001365"/>
    </source>
</evidence>
<dbReference type="PANTHER" id="PTHR12128:SF51">
    <property type="entry name" value="BLL4205 PROTEIN"/>
    <property type="match status" value="1"/>
</dbReference>
<dbReference type="Proteomes" id="UP001575105">
    <property type="component" value="Unassembled WGS sequence"/>
</dbReference>
<evidence type="ECO:0000313" key="3">
    <source>
        <dbReference type="EMBL" id="MFA9478875.1"/>
    </source>
</evidence>
<dbReference type="CDD" id="cd00408">
    <property type="entry name" value="DHDPS-like"/>
    <property type="match status" value="1"/>
</dbReference>
<dbReference type="Gene3D" id="3.20.20.70">
    <property type="entry name" value="Aldolase class I"/>
    <property type="match status" value="1"/>
</dbReference>